<dbReference type="InterPro" id="IPR029030">
    <property type="entry name" value="Caspase-like_dom_sf"/>
</dbReference>
<evidence type="ECO:0000256" key="2">
    <source>
        <dbReference type="RuleBase" id="RU003971"/>
    </source>
</evidence>
<gene>
    <name evidence="6" type="ORF">OKIOD_LOCUS5283</name>
</gene>
<dbReference type="SUPFAM" id="SSF52129">
    <property type="entry name" value="Caspase-like"/>
    <property type="match status" value="1"/>
</dbReference>
<dbReference type="PRINTS" id="PR00376">
    <property type="entry name" value="IL1BCENZYME"/>
</dbReference>
<dbReference type="InterPro" id="IPR002138">
    <property type="entry name" value="Pept_C14_p10"/>
</dbReference>
<dbReference type="SMART" id="SM00115">
    <property type="entry name" value="CASc"/>
    <property type="match status" value="1"/>
</dbReference>
<keyword evidence="7" id="KW-1185">Reference proteome</keyword>
<dbReference type="PROSITE" id="PS50207">
    <property type="entry name" value="CASPASE_P10"/>
    <property type="match status" value="1"/>
</dbReference>
<evidence type="ECO:0000259" key="4">
    <source>
        <dbReference type="PROSITE" id="PS50207"/>
    </source>
</evidence>
<accession>A0ABN7S7R1</accession>
<feature type="region of interest" description="Disordered" evidence="3">
    <location>
        <begin position="48"/>
        <end position="74"/>
    </location>
</feature>
<protein>
    <submittedName>
        <fullName evidence="6">Oidioi.mRNA.OKI2018_I69.XSR.g13725.t1.cds</fullName>
    </submittedName>
</protein>
<comment type="similarity">
    <text evidence="1 2">Belongs to the peptidase C14A family.</text>
</comment>
<evidence type="ECO:0000256" key="3">
    <source>
        <dbReference type="SAM" id="MobiDB-lite"/>
    </source>
</evidence>
<proteinExistence type="inferred from homology"/>
<dbReference type="Gene3D" id="3.40.50.1460">
    <property type="match status" value="1"/>
</dbReference>
<dbReference type="InterPro" id="IPR011600">
    <property type="entry name" value="Pept_C14_caspase"/>
</dbReference>
<reference evidence="6 7" key="1">
    <citation type="submission" date="2021-04" db="EMBL/GenBank/DDBJ databases">
        <authorList>
            <person name="Bliznina A."/>
        </authorList>
    </citation>
    <scope>NUCLEOTIDE SEQUENCE [LARGE SCALE GENOMIC DNA]</scope>
</reference>
<feature type="region of interest" description="Disordered" evidence="3">
    <location>
        <begin position="1"/>
        <end position="30"/>
    </location>
</feature>
<dbReference type="InterPro" id="IPR002398">
    <property type="entry name" value="Pept_C14"/>
</dbReference>
<evidence type="ECO:0000259" key="5">
    <source>
        <dbReference type="PROSITE" id="PS50208"/>
    </source>
</evidence>
<organism evidence="6 7">
    <name type="scientific">Oikopleura dioica</name>
    <name type="common">Tunicate</name>
    <dbReference type="NCBI Taxonomy" id="34765"/>
    <lineage>
        <taxon>Eukaryota</taxon>
        <taxon>Metazoa</taxon>
        <taxon>Chordata</taxon>
        <taxon>Tunicata</taxon>
        <taxon>Appendicularia</taxon>
        <taxon>Copelata</taxon>
        <taxon>Oikopleuridae</taxon>
        <taxon>Oikopleura</taxon>
    </lineage>
</organism>
<feature type="compositionally biased region" description="Basic and acidic residues" evidence="3">
    <location>
        <begin position="1"/>
        <end position="25"/>
    </location>
</feature>
<feature type="compositionally biased region" description="Low complexity" evidence="3">
    <location>
        <begin position="60"/>
        <end position="74"/>
    </location>
</feature>
<name>A0ABN7S7R1_OIKDI</name>
<dbReference type="PANTHER" id="PTHR10454:SF210">
    <property type="entry name" value="CASPASE-2"/>
    <property type="match status" value="1"/>
</dbReference>
<evidence type="ECO:0000256" key="1">
    <source>
        <dbReference type="ARBA" id="ARBA00010134"/>
    </source>
</evidence>
<dbReference type="Pfam" id="PF00656">
    <property type="entry name" value="Peptidase_C14"/>
    <property type="match status" value="1"/>
</dbReference>
<dbReference type="Proteomes" id="UP001158576">
    <property type="component" value="Chromosome XSR"/>
</dbReference>
<dbReference type="PROSITE" id="PS50208">
    <property type="entry name" value="CASPASE_P20"/>
    <property type="match status" value="1"/>
</dbReference>
<evidence type="ECO:0000313" key="6">
    <source>
        <dbReference type="EMBL" id="CAG5094629.1"/>
    </source>
</evidence>
<sequence length="335" mass="37860">MSEEKNAELWEDVTEKSYDPAKLPEVENEYDEGDVVDGIIKSFKKVVGLKKSDTTTDAQPPSSSKTTKPSSASSTYTKREYDWKKVEQSKKKIFLIFGIESFDNSCVWINEDGTPTGTVVNKRHGAKNDVARLNKTMLRLGFEVRIYNNADKKFTEDILQSFKNMDLSNIEVFGMAISSHGSANNIIYLKDTHTDLNFFVDPIKANRTMAKKPKLFFVNACRGNKFSKTHLVAQGNTVQKRWPYDADCLIHYSSIEKHYSLRSTTVGSFFVVALCEVLDRLKSTDNRDIHEVLAEVNRTVASMDPAYIDSRNTEVLQIPVIQSTLTKFLVLAPPS</sequence>
<feature type="domain" description="Caspase family p10" evidence="4">
    <location>
        <begin position="238"/>
        <end position="333"/>
    </location>
</feature>
<dbReference type="InterPro" id="IPR015917">
    <property type="entry name" value="Pept_C14A"/>
</dbReference>
<evidence type="ECO:0000313" key="7">
    <source>
        <dbReference type="Proteomes" id="UP001158576"/>
    </source>
</evidence>
<feature type="domain" description="Caspase family p20" evidence="5">
    <location>
        <begin position="90"/>
        <end position="225"/>
    </location>
</feature>
<dbReference type="InterPro" id="IPR001309">
    <property type="entry name" value="Pept_C14_p20"/>
</dbReference>
<dbReference type="EMBL" id="OU015569">
    <property type="protein sequence ID" value="CAG5094629.1"/>
    <property type="molecule type" value="Genomic_DNA"/>
</dbReference>
<dbReference type="PANTHER" id="PTHR10454">
    <property type="entry name" value="CASPASE"/>
    <property type="match status" value="1"/>
</dbReference>